<evidence type="ECO:0000259" key="6">
    <source>
        <dbReference type="PROSITE" id="PS50850"/>
    </source>
</evidence>
<evidence type="ECO:0000256" key="1">
    <source>
        <dbReference type="ARBA" id="ARBA00004651"/>
    </source>
</evidence>
<evidence type="ECO:0000313" key="8">
    <source>
        <dbReference type="Proteomes" id="UP000298468"/>
    </source>
</evidence>
<dbReference type="Proteomes" id="UP000298468">
    <property type="component" value="Unassembled WGS sequence"/>
</dbReference>
<dbReference type="InterPro" id="IPR011701">
    <property type="entry name" value="MFS"/>
</dbReference>
<dbReference type="AlphaFoldDB" id="A0A4R9BXA6"/>
<comment type="subcellular location">
    <subcellularLocation>
        <location evidence="1">Cell membrane</location>
        <topology evidence="1">Multi-pass membrane protein</topology>
    </subcellularLocation>
</comment>
<gene>
    <name evidence="7" type="ORF">E3T61_07200</name>
</gene>
<evidence type="ECO:0000256" key="4">
    <source>
        <dbReference type="ARBA" id="ARBA00023136"/>
    </source>
</evidence>
<evidence type="ECO:0000256" key="5">
    <source>
        <dbReference type="SAM" id="Phobius"/>
    </source>
</evidence>
<dbReference type="GO" id="GO:0022857">
    <property type="term" value="F:transmembrane transporter activity"/>
    <property type="evidence" value="ECO:0007669"/>
    <property type="project" value="InterPro"/>
</dbReference>
<accession>A0A4R9BXA6</accession>
<dbReference type="Gene3D" id="1.20.1250.20">
    <property type="entry name" value="MFS general substrate transporter like domains"/>
    <property type="match status" value="1"/>
</dbReference>
<feature type="transmembrane region" description="Helical" evidence="5">
    <location>
        <begin position="355"/>
        <end position="373"/>
    </location>
</feature>
<feature type="transmembrane region" description="Helical" evidence="5">
    <location>
        <begin position="379"/>
        <end position="400"/>
    </location>
</feature>
<keyword evidence="8" id="KW-1185">Reference proteome</keyword>
<feature type="domain" description="Major facilitator superfamily (MFS) profile" evidence="6">
    <location>
        <begin position="18"/>
        <end position="402"/>
    </location>
</feature>
<evidence type="ECO:0000256" key="2">
    <source>
        <dbReference type="ARBA" id="ARBA00022692"/>
    </source>
</evidence>
<organism evidence="7 8">
    <name type="scientific">Cryobacterium lactosi</name>
    <dbReference type="NCBI Taxonomy" id="1259202"/>
    <lineage>
        <taxon>Bacteria</taxon>
        <taxon>Bacillati</taxon>
        <taxon>Actinomycetota</taxon>
        <taxon>Actinomycetes</taxon>
        <taxon>Micrococcales</taxon>
        <taxon>Microbacteriaceae</taxon>
        <taxon>Cryobacterium</taxon>
    </lineage>
</organism>
<dbReference type="Pfam" id="PF07690">
    <property type="entry name" value="MFS_1"/>
    <property type="match status" value="1"/>
</dbReference>
<feature type="transmembrane region" description="Helical" evidence="5">
    <location>
        <begin position="230"/>
        <end position="250"/>
    </location>
</feature>
<keyword evidence="3 5" id="KW-1133">Transmembrane helix</keyword>
<protein>
    <submittedName>
        <fullName evidence="7">MFS transporter</fullName>
    </submittedName>
</protein>
<feature type="transmembrane region" description="Helical" evidence="5">
    <location>
        <begin position="144"/>
        <end position="163"/>
    </location>
</feature>
<dbReference type="InterPro" id="IPR020846">
    <property type="entry name" value="MFS_dom"/>
</dbReference>
<dbReference type="PANTHER" id="PTHR23534">
    <property type="entry name" value="MFS PERMEASE"/>
    <property type="match status" value="1"/>
</dbReference>
<dbReference type="PROSITE" id="PS50850">
    <property type="entry name" value="MFS"/>
    <property type="match status" value="1"/>
</dbReference>
<feature type="transmembrane region" description="Helical" evidence="5">
    <location>
        <begin position="20"/>
        <end position="40"/>
    </location>
</feature>
<sequence length="411" mass="41378">MSRATPLTIDMVAVQRRTVAVLVAGQILGGLGIGATLSLGSVLAADVSGNDAFAGAAATLSTLGAGLAALPLARLTERFGRHTSLAVGTMISVLGTILSVLATALVVFPLLLLGFTFLGAGAAVGLQSRFAATDVASTRHRSRDLSIVVWSATIGSVAGPNLVGPGEVVAAWVGMPTLTGSFLIGVAAQLVAAIVYFAALRPDPYFLGRAGTDQLEITQPEVASRNRGRVLLAISVLAISHAVMVSVMSMTPVHLMHHGAPLAEIGATLSVHIAGMYGLSPIFGWLSDRVGYPAVILGGQILLGLALAVISQGSVGIGLVLLGLGWSASTVAASAMLSSLLSGTARARVQGRSDLVMNLAGALGGAIAGPVLATAGYEGLSAVAAIPVVMVVVAVTIDALRATQPSPLRLR</sequence>
<feature type="transmembrane region" description="Helical" evidence="5">
    <location>
        <begin position="290"/>
        <end position="310"/>
    </location>
</feature>
<dbReference type="EMBL" id="SOHM01000012">
    <property type="protein sequence ID" value="TFD92145.1"/>
    <property type="molecule type" value="Genomic_DNA"/>
</dbReference>
<comment type="caution">
    <text evidence="7">The sequence shown here is derived from an EMBL/GenBank/DDBJ whole genome shotgun (WGS) entry which is preliminary data.</text>
</comment>
<evidence type="ECO:0000256" key="3">
    <source>
        <dbReference type="ARBA" id="ARBA00022989"/>
    </source>
</evidence>
<proteinExistence type="predicted"/>
<name>A0A4R9BXA6_9MICO</name>
<feature type="transmembrane region" description="Helical" evidence="5">
    <location>
        <begin position="52"/>
        <end position="73"/>
    </location>
</feature>
<feature type="transmembrane region" description="Helical" evidence="5">
    <location>
        <begin position="262"/>
        <end position="283"/>
    </location>
</feature>
<dbReference type="GO" id="GO:0005886">
    <property type="term" value="C:plasma membrane"/>
    <property type="evidence" value="ECO:0007669"/>
    <property type="project" value="UniProtKB-SubCell"/>
</dbReference>
<feature type="transmembrane region" description="Helical" evidence="5">
    <location>
        <begin position="112"/>
        <end position="132"/>
    </location>
</feature>
<dbReference type="InterPro" id="IPR036259">
    <property type="entry name" value="MFS_trans_sf"/>
</dbReference>
<evidence type="ECO:0000313" key="7">
    <source>
        <dbReference type="EMBL" id="TFD92145.1"/>
    </source>
</evidence>
<dbReference type="PANTHER" id="PTHR23534:SF1">
    <property type="entry name" value="MAJOR FACILITATOR SUPERFAMILY PROTEIN"/>
    <property type="match status" value="1"/>
</dbReference>
<keyword evidence="2 5" id="KW-0812">Transmembrane</keyword>
<keyword evidence="4 5" id="KW-0472">Membrane</keyword>
<feature type="transmembrane region" description="Helical" evidence="5">
    <location>
        <begin position="85"/>
        <end position="106"/>
    </location>
</feature>
<dbReference type="OrthoDB" id="9776171at2"/>
<feature type="transmembrane region" description="Helical" evidence="5">
    <location>
        <begin position="169"/>
        <end position="199"/>
    </location>
</feature>
<feature type="transmembrane region" description="Helical" evidence="5">
    <location>
        <begin position="316"/>
        <end position="343"/>
    </location>
</feature>
<dbReference type="SUPFAM" id="SSF103473">
    <property type="entry name" value="MFS general substrate transporter"/>
    <property type="match status" value="1"/>
</dbReference>
<reference evidence="7 8" key="1">
    <citation type="submission" date="2019-03" db="EMBL/GenBank/DDBJ databases">
        <title>Genomics of glacier-inhabiting Cryobacterium strains.</title>
        <authorList>
            <person name="Liu Q."/>
            <person name="Xin Y.-H."/>
        </authorList>
    </citation>
    <scope>NUCLEOTIDE SEQUENCE [LARGE SCALE GENOMIC DNA]</scope>
    <source>
        <strain evidence="7 8">Sr59</strain>
    </source>
</reference>